<evidence type="ECO:0000313" key="1">
    <source>
        <dbReference type="EMBL" id="KPA99840.1"/>
    </source>
</evidence>
<gene>
    <name evidence="1" type="ORF">SU32_17025</name>
</gene>
<dbReference type="EMBL" id="JXMU01000057">
    <property type="protein sequence ID" value="KPA99840.1"/>
    <property type="molecule type" value="Genomic_DNA"/>
</dbReference>
<accession>A0A0N0VKV5</accession>
<dbReference type="Proteomes" id="UP000038011">
    <property type="component" value="Unassembled WGS sequence"/>
</dbReference>
<feature type="non-terminal residue" evidence="1">
    <location>
        <position position="80"/>
    </location>
</feature>
<comment type="caution">
    <text evidence="1">The sequence shown here is derived from an EMBL/GenBank/DDBJ whole genome shotgun (WGS) entry which is preliminary data.</text>
</comment>
<organism evidence="1 2">
    <name type="scientific">Ahrensia marina</name>
    <dbReference type="NCBI Taxonomy" id="1514904"/>
    <lineage>
        <taxon>Bacteria</taxon>
        <taxon>Pseudomonadati</taxon>
        <taxon>Pseudomonadota</taxon>
        <taxon>Alphaproteobacteria</taxon>
        <taxon>Hyphomicrobiales</taxon>
        <taxon>Ahrensiaceae</taxon>
        <taxon>Ahrensia</taxon>
    </lineage>
</organism>
<sequence>MLGVEEQLNICVGVNLATGSRRKSRTVDLAAIERLNREDSIELWQQMLEKAPPKYTSLEFMRKALVYEAQVKAFGGHSNA</sequence>
<evidence type="ECO:0000313" key="2">
    <source>
        <dbReference type="Proteomes" id="UP000038011"/>
    </source>
</evidence>
<dbReference type="AlphaFoldDB" id="A0A0N0VKV5"/>
<name>A0A0N0VKV5_9HYPH</name>
<proteinExistence type="predicted"/>
<keyword evidence="2" id="KW-1185">Reference proteome</keyword>
<reference evidence="1 2" key="1">
    <citation type="submission" date="2015-01" db="EMBL/GenBank/DDBJ databases">
        <title>Ahrensia donghaiensis sp. nov., a novel dimethylsulphoniopropionate-cleavage bacterium isolated from seawater and emended descriptions of the genus Ahrensia and Ahrensia kielensis.</title>
        <authorList>
            <person name="Liu J."/>
        </authorList>
    </citation>
    <scope>NUCLEOTIDE SEQUENCE [LARGE SCALE GENOMIC DNA]</scope>
    <source>
        <strain evidence="1 2">LZD062</strain>
    </source>
</reference>
<protein>
    <submittedName>
        <fullName evidence="1">Uncharacterized protein</fullName>
    </submittedName>
</protein>